<feature type="transmembrane region" description="Helical" evidence="17">
    <location>
        <begin position="59"/>
        <end position="86"/>
    </location>
</feature>
<dbReference type="PRINTS" id="PR01166">
    <property type="entry name" value="CYCOXIDASEII"/>
</dbReference>
<evidence type="ECO:0000313" key="21">
    <source>
        <dbReference type="Proteomes" id="UP000594015"/>
    </source>
</evidence>
<evidence type="ECO:0000256" key="1">
    <source>
        <dbReference type="ARBA" id="ARBA00001971"/>
    </source>
</evidence>
<dbReference type="Gene3D" id="1.10.287.90">
    <property type="match status" value="1"/>
</dbReference>
<evidence type="ECO:0000256" key="4">
    <source>
        <dbReference type="ARBA" id="ARBA00022448"/>
    </source>
</evidence>
<dbReference type="Proteomes" id="UP000594015">
    <property type="component" value="Chromosome"/>
</dbReference>
<evidence type="ECO:0000259" key="18">
    <source>
        <dbReference type="PROSITE" id="PS50857"/>
    </source>
</evidence>
<keyword evidence="11 16" id="KW-0186">Copper</keyword>
<dbReference type="NCBIfam" id="TIGR02866">
    <property type="entry name" value="CoxB"/>
    <property type="match status" value="1"/>
</dbReference>
<evidence type="ECO:0000256" key="5">
    <source>
        <dbReference type="ARBA" id="ARBA00022660"/>
    </source>
</evidence>
<comment type="cofactor">
    <cofactor evidence="16">
        <name>Cu cation</name>
        <dbReference type="ChEBI" id="CHEBI:23378"/>
    </cofactor>
    <text evidence="16">Binds a copper A center.</text>
</comment>
<dbReference type="SUPFAM" id="SSF49503">
    <property type="entry name" value="Cupredoxins"/>
    <property type="match status" value="1"/>
</dbReference>
<gene>
    <name evidence="20" type="primary">coxB</name>
    <name evidence="20" type="ORF">WN72_45420</name>
</gene>
<evidence type="ECO:0000259" key="19">
    <source>
        <dbReference type="PROSITE" id="PS50999"/>
    </source>
</evidence>
<name>A0AAE7NYM2_9BRAD</name>
<dbReference type="PROSITE" id="PS50999">
    <property type="entry name" value="COX2_TM"/>
    <property type="match status" value="1"/>
</dbReference>
<feature type="domain" description="Cytochrome oxidase subunit II copper A binding" evidence="18">
    <location>
        <begin position="136"/>
        <end position="264"/>
    </location>
</feature>
<protein>
    <recommendedName>
        <fullName evidence="16">Cytochrome c oxidase subunit 2</fullName>
        <ecNumber evidence="16">7.1.1.9</ecNumber>
    </recommendedName>
</protein>
<dbReference type="EMBL" id="CP030050">
    <property type="protein sequence ID" value="QOZ72721.1"/>
    <property type="molecule type" value="Genomic_DNA"/>
</dbReference>
<evidence type="ECO:0000256" key="6">
    <source>
        <dbReference type="ARBA" id="ARBA00022692"/>
    </source>
</evidence>
<dbReference type="GO" id="GO:0016491">
    <property type="term" value="F:oxidoreductase activity"/>
    <property type="evidence" value="ECO:0007669"/>
    <property type="project" value="UniProtKB-KW"/>
</dbReference>
<evidence type="ECO:0000313" key="20">
    <source>
        <dbReference type="EMBL" id="QOZ72721.1"/>
    </source>
</evidence>
<dbReference type="PROSITE" id="PS50857">
    <property type="entry name" value="COX2_CUA"/>
    <property type="match status" value="1"/>
</dbReference>
<reference evidence="20 21" key="1">
    <citation type="submission" date="2018-06" db="EMBL/GenBank/DDBJ databases">
        <title>Comparative genomics of Bradyrhizobium nodulating Arachidis hypogaea.</title>
        <authorList>
            <person name="Li Y."/>
        </authorList>
    </citation>
    <scope>NUCLEOTIDE SEQUENCE [LARGE SCALE GENOMIC DNA]</scope>
    <source>
        <strain evidence="20 21">CCBAU 051107</strain>
    </source>
</reference>
<dbReference type="InterPro" id="IPR011759">
    <property type="entry name" value="Cyt_c_oxidase_su2_TM_dom"/>
</dbReference>
<organism evidence="20 21">
    <name type="scientific">Bradyrhizobium arachidis</name>
    <dbReference type="NCBI Taxonomy" id="858423"/>
    <lineage>
        <taxon>Bacteria</taxon>
        <taxon>Pseudomonadati</taxon>
        <taxon>Pseudomonadota</taxon>
        <taxon>Alphaproteobacteria</taxon>
        <taxon>Hyphomicrobiales</taxon>
        <taxon>Nitrobacteraceae</taxon>
        <taxon>Bradyrhizobium</taxon>
    </lineage>
</organism>
<comment type="subcellular location">
    <subcellularLocation>
        <location evidence="15">Cell membrane</location>
        <topology evidence="15">Multi-pass membrane protein</topology>
    </subcellularLocation>
    <subcellularLocation>
        <location evidence="2">Membrane</location>
        <topology evidence="2">Multi-pass membrane protein</topology>
    </subcellularLocation>
</comment>
<comment type="function">
    <text evidence="13 16">Subunits I and II form the functional core of the enzyme complex. Electrons originating in cytochrome c are transferred via heme a and Cu(A) to the binuclear center formed by heme a3 and Cu(B).</text>
</comment>
<keyword evidence="7 16" id="KW-0479">Metal-binding</keyword>
<evidence type="ECO:0000256" key="3">
    <source>
        <dbReference type="ARBA" id="ARBA00007866"/>
    </source>
</evidence>
<keyword evidence="20" id="KW-0560">Oxidoreductase</keyword>
<evidence type="ECO:0000256" key="7">
    <source>
        <dbReference type="ARBA" id="ARBA00022723"/>
    </source>
</evidence>
<dbReference type="GO" id="GO:0042773">
    <property type="term" value="P:ATP synthesis coupled electron transport"/>
    <property type="evidence" value="ECO:0007669"/>
    <property type="project" value="TreeGrafter"/>
</dbReference>
<dbReference type="InterPro" id="IPR002429">
    <property type="entry name" value="CcO_II-like_C"/>
</dbReference>
<dbReference type="InterPro" id="IPR001505">
    <property type="entry name" value="Copper_CuA"/>
</dbReference>
<evidence type="ECO:0000256" key="15">
    <source>
        <dbReference type="RuleBase" id="RU000456"/>
    </source>
</evidence>
<evidence type="ECO:0000256" key="8">
    <source>
        <dbReference type="ARBA" id="ARBA00022967"/>
    </source>
</evidence>
<dbReference type="InterPro" id="IPR008972">
    <property type="entry name" value="Cupredoxin"/>
</dbReference>
<dbReference type="KEGG" id="barh:WN72_45420"/>
<dbReference type="Gene3D" id="2.60.40.420">
    <property type="entry name" value="Cupredoxins - blue copper proteins"/>
    <property type="match status" value="1"/>
</dbReference>
<dbReference type="CDD" id="cd13912">
    <property type="entry name" value="CcO_II_C"/>
    <property type="match status" value="1"/>
</dbReference>
<feature type="transmembrane region" description="Helical" evidence="17">
    <location>
        <begin position="107"/>
        <end position="129"/>
    </location>
</feature>
<evidence type="ECO:0000256" key="16">
    <source>
        <dbReference type="RuleBase" id="RU004024"/>
    </source>
</evidence>
<comment type="cofactor">
    <cofactor evidence="1">
        <name>heme</name>
        <dbReference type="ChEBI" id="CHEBI:30413"/>
    </cofactor>
</comment>
<dbReference type="GO" id="GO:0004129">
    <property type="term" value="F:cytochrome-c oxidase activity"/>
    <property type="evidence" value="ECO:0007669"/>
    <property type="project" value="UniProtKB-EC"/>
</dbReference>
<dbReference type="InterPro" id="IPR014222">
    <property type="entry name" value="Cyt_c_oxidase_su2"/>
</dbReference>
<dbReference type="InterPro" id="IPR034210">
    <property type="entry name" value="CcO_II_C"/>
</dbReference>
<keyword evidence="12 17" id="KW-0472">Membrane</keyword>
<keyword evidence="5 15" id="KW-0679">Respiratory chain</keyword>
<keyword evidence="10 17" id="KW-1133">Transmembrane helix</keyword>
<evidence type="ECO:0000256" key="9">
    <source>
        <dbReference type="ARBA" id="ARBA00022982"/>
    </source>
</evidence>
<keyword evidence="6 15" id="KW-0812">Transmembrane</keyword>
<dbReference type="GO" id="GO:0005886">
    <property type="term" value="C:plasma membrane"/>
    <property type="evidence" value="ECO:0007669"/>
    <property type="project" value="UniProtKB-SubCell"/>
</dbReference>
<evidence type="ECO:0000256" key="2">
    <source>
        <dbReference type="ARBA" id="ARBA00004141"/>
    </source>
</evidence>
<dbReference type="InterPro" id="IPR036257">
    <property type="entry name" value="Cyt_c_oxidase_su2_TM_sf"/>
</dbReference>
<evidence type="ECO:0000256" key="13">
    <source>
        <dbReference type="ARBA" id="ARBA00024688"/>
    </source>
</evidence>
<evidence type="ECO:0000256" key="10">
    <source>
        <dbReference type="ARBA" id="ARBA00022989"/>
    </source>
</evidence>
<proteinExistence type="inferred from homology"/>
<dbReference type="AlphaFoldDB" id="A0AAE7NYM2"/>
<feature type="domain" description="Cytochrome oxidase subunit II transmembrane region profile" evidence="19">
    <location>
        <begin position="40"/>
        <end position="135"/>
    </location>
</feature>
<comment type="similarity">
    <text evidence="3 15">Belongs to the cytochrome c oxidase subunit 2 family.</text>
</comment>
<dbReference type="InterPro" id="IPR045187">
    <property type="entry name" value="CcO_II"/>
</dbReference>
<dbReference type="PANTHER" id="PTHR22888">
    <property type="entry name" value="CYTOCHROME C OXIDASE, SUBUNIT II"/>
    <property type="match status" value="1"/>
</dbReference>
<keyword evidence="8" id="KW-1278">Translocase</keyword>
<keyword evidence="9 15" id="KW-0249">Electron transport</keyword>
<dbReference type="PROSITE" id="PS00078">
    <property type="entry name" value="COX2"/>
    <property type="match status" value="1"/>
</dbReference>
<dbReference type="Pfam" id="PF00116">
    <property type="entry name" value="COX2"/>
    <property type="match status" value="1"/>
</dbReference>
<evidence type="ECO:0000256" key="11">
    <source>
        <dbReference type="ARBA" id="ARBA00023008"/>
    </source>
</evidence>
<dbReference type="Pfam" id="PF02790">
    <property type="entry name" value="COX2_TM"/>
    <property type="match status" value="1"/>
</dbReference>
<evidence type="ECO:0000256" key="14">
    <source>
        <dbReference type="ARBA" id="ARBA00047816"/>
    </source>
</evidence>
<comment type="catalytic activity">
    <reaction evidence="14 16">
        <text>4 Fe(II)-[cytochrome c] + O2 + 8 H(+)(in) = 4 Fe(III)-[cytochrome c] + 2 H2O + 4 H(+)(out)</text>
        <dbReference type="Rhea" id="RHEA:11436"/>
        <dbReference type="Rhea" id="RHEA-COMP:10350"/>
        <dbReference type="Rhea" id="RHEA-COMP:14399"/>
        <dbReference type="ChEBI" id="CHEBI:15377"/>
        <dbReference type="ChEBI" id="CHEBI:15378"/>
        <dbReference type="ChEBI" id="CHEBI:15379"/>
        <dbReference type="ChEBI" id="CHEBI:29033"/>
        <dbReference type="ChEBI" id="CHEBI:29034"/>
        <dbReference type="EC" id="7.1.1.9"/>
    </reaction>
</comment>
<evidence type="ECO:0000256" key="12">
    <source>
        <dbReference type="ARBA" id="ARBA00023136"/>
    </source>
</evidence>
<dbReference type="PANTHER" id="PTHR22888:SF9">
    <property type="entry name" value="CYTOCHROME C OXIDASE SUBUNIT 2"/>
    <property type="match status" value="1"/>
</dbReference>
<sequence length="285" mass="31260">MRMSMGRVGRHLLGMATIALVAAGMTLATGGKAFAAELGQPAPWEWTLQQSASPVMDNIVWFHNFLFVLITLITLFVLALLVIVVLKFNAKANPVPSRTTHNTLIEVVWTLVPVLILVGIAVPSFRLLFLELDVPKADITVKATGKQWYWSYAYPDNGKFEFDSLMAQDKQPRLLGVDNEMVVPVNKVIRVQVTGADVIHAFALPAFGVKIDAIPGRLNETWFKATKTGMFYGQCSELCGKDHAFMPIAIRVVEDQEFASWVETAKKKFASGGTSTYASAAGPTQ</sequence>
<accession>A0AAE7NYM2</accession>
<evidence type="ECO:0000256" key="17">
    <source>
        <dbReference type="SAM" id="Phobius"/>
    </source>
</evidence>
<keyword evidence="4 15" id="KW-0813">Transport</keyword>
<dbReference type="EC" id="7.1.1.9" evidence="16"/>
<dbReference type="SUPFAM" id="SSF81464">
    <property type="entry name" value="Cytochrome c oxidase subunit II-like, transmembrane region"/>
    <property type="match status" value="1"/>
</dbReference>
<dbReference type="RefSeq" id="WP_027561959.1">
    <property type="nucleotide sequence ID" value="NZ_AXAD01000009.1"/>
</dbReference>
<dbReference type="FunFam" id="2.60.40.420:FF:000001">
    <property type="entry name" value="Cytochrome c oxidase subunit 2"/>
    <property type="match status" value="1"/>
</dbReference>
<dbReference type="GO" id="GO:0005507">
    <property type="term" value="F:copper ion binding"/>
    <property type="evidence" value="ECO:0007669"/>
    <property type="project" value="InterPro"/>
</dbReference>